<feature type="region of interest" description="Disordered" evidence="1">
    <location>
        <begin position="1"/>
        <end position="21"/>
    </location>
</feature>
<evidence type="ECO:0000313" key="3">
    <source>
        <dbReference type="Proteomes" id="UP000193689"/>
    </source>
</evidence>
<dbReference type="GeneID" id="63770167"/>
<name>A0A1Y2E4U8_9PEZI</name>
<proteinExistence type="predicted"/>
<gene>
    <name evidence="2" type="ORF">BCR38DRAFT_183671</name>
</gene>
<sequence>MGNWPKRCNQHTGGVPGARNMSRELRVKHGNIARANLTGEENIPERSYSHLPYSPLIWHREKASYPDEQATRATHPLVRDSPSFRISIETASCPLDRSPSHQSIPKQLDHVYPLMLRSTLKRSPVENLASGRENISTMIEQETGDVGIAADDFQPRRLFEWRATDVPQRLRIHTSTRVGPYTIQYDHILPEWAHLPFAGVWFNNSKGVDMSGFVIFCKWDTPCM</sequence>
<dbReference type="AlphaFoldDB" id="A0A1Y2E4U8"/>
<dbReference type="Proteomes" id="UP000193689">
    <property type="component" value="Unassembled WGS sequence"/>
</dbReference>
<evidence type="ECO:0000313" key="2">
    <source>
        <dbReference type="EMBL" id="ORY66593.1"/>
    </source>
</evidence>
<organism evidence="2 3">
    <name type="scientific">Pseudomassariella vexata</name>
    <dbReference type="NCBI Taxonomy" id="1141098"/>
    <lineage>
        <taxon>Eukaryota</taxon>
        <taxon>Fungi</taxon>
        <taxon>Dikarya</taxon>
        <taxon>Ascomycota</taxon>
        <taxon>Pezizomycotina</taxon>
        <taxon>Sordariomycetes</taxon>
        <taxon>Xylariomycetidae</taxon>
        <taxon>Amphisphaeriales</taxon>
        <taxon>Pseudomassariaceae</taxon>
        <taxon>Pseudomassariella</taxon>
    </lineage>
</organism>
<keyword evidence="3" id="KW-1185">Reference proteome</keyword>
<dbReference type="RefSeq" id="XP_040717557.1">
    <property type="nucleotide sequence ID" value="XM_040853955.1"/>
</dbReference>
<reference evidence="2 3" key="1">
    <citation type="submission" date="2016-07" db="EMBL/GenBank/DDBJ databases">
        <title>Pervasive Adenine N6-methylation of Active Genes in Fungi.</title>
        <authorList>
            <consortium name="DOE Joint Genome Institute"/>
            <person name="Mondo S.J."/>
            <person name="Dannebaum R.O."/>
            <person name="Kuo R.C."/>
            <person name="Labutti K."/>
            <person name="Haridas S."/>
            <person name="Kuo A."/>
            <person name="Salamov A."/>
            <person name="Ahrendt S.R."/>
            <person name="Lipzen A."/>
            <person name="Sullivan W."/>
            <person name="Andreopoulos W.B."/>
            <person name="Clum A."/>
            <person name="Lindquist E."/>
            <person name="Daum C."/>
            <person name="Ramamoorthy G.K."/>
            <person name="Gryganskyi A."/>
            <person name="Culley D."/>
            <person name="Magnuson J.K."/>
            <person name="James T.Y."/>
            <person name="O'Malley M.A."/>
            <person name="Stajich J.E."/>
            <person name="Spatafora J.W."/>
            <person name="Visel A."/>
            <person name="Grigoriev I.V."/>
        </authorList>
    </citation>
    <scope>NUCLEOTIDE SEQUENCE [LARGE SCALE GENOMIC DNA]</scope>
    <source>
        <strain evidence="2 3">CBS 129021</strain>
    </source>
</reference>
<evidence type="ECO:0000256" key="1">
    <source>
        <dbReference type="SAM" id="MobiDB-lite"/>
    </source>
</evidence>
<accession>A0A1Y2E4U8</accession>
<protein>
    <submittedName>
        <fullName evidence="2">Uncharacterized protein</fullName>
    </submittedName>
</protein>
<comment type="caution">
    <text evidence="2">The sequence shown here is derived from an EMBL/GenBank/DDBJ whole genome shotgun (WGS) entry which is preliminary data.</text>
</comment>
<dbReference type="InParanoid" id="A0A1Y2E4U8"/>
<dbReference type="EMBL" id="MCFJ01000005">
    <property type="protein sequence ID" value="ORY66593.1"/>
    <property type="molecule type" value="Genomic_DNA"/>
</dbReference>